<evidence type="ECO:0000256" key="1">
    <source>
        <dbReference type="SAM" id="Phobius"/>
    </source>
</evidence>
<organism evidence="2 3">
    <name type="scientific">Dendrothele bispora (strain CBS 962.96)</name>
    <dbReference type="NCBI Taxonomy" id="1314807"/>
    <lineage>
        <taxon>Eukaryota</taxon>
        <taxon>Fungi</taxon>
        <taxon>Dikarya</taxon>
        <taxon>Basidiomycota</taxon>
        <taxon>Agaricomycotina</taxon>
        <taxon>Agaricomycetes</taxon>
        <taxon>Agaricomycetidae</taxon>
        <taxon>Agaricales</taxon>
        <taxon>Agaricales incertae sedis</taxon>
        <taxon>Dendrothele</taxon>
    </lineage>
</organism>
<feature type="transmembrane region" description="Helical" evidence="1">
    <location>
        <begin position="37"/>
        <end position="64"/>
    </location>
</feature>
<keyword evidence="1" id="KW-1133">Transmembrane helix</keyword>
<evidence type="ECO:0000313" key="3">
    <source>
        <dbReference type="Proteomes" id="UP000297245"/>
    </source>
</evidence>
<protein>
    <submittedName>
        <fullName evidence="2">Uncharacterized protein</fullName>
    </submittedName>
</protein>
<keyword evidence="1" id="KW-0812">Transmembrane</keyword>
<accession>A0A4S8M825</accession>
<dbReference type="Proteomes" id="UP000297245">
    <property type="component" value="Unassembled WGS sequence"/>
</dbReference>
<name>A0A4S8M825_DENBC</name>
<keyword evidence="1" id="KW-0472">Membrane</keyword>
<keyword evidence="3" id="KW-1185">Reference proteome</keyword>
<dbReference type="EMBL" id="ML179135">
    <property type="protein sequence ID" value="THU98507.1"/>
    <property type="molecule type" value="Genomic_DNA"/>
</dbReference>
<evidence type="ECO:0000313" key="2">
    <source>
        <dbReference type="EMBL" id="THU98507.1"/>
    </source>
</evidence>
<gene>
    <name evidence="2" type="ORF">K435DRAFT_752964</name>
</gene>
<dbReference type="AlphaFoldDB" id="A0A4S8M825"/>
<reference evidence="2 3" key="1">
    <citation type="journal article" date="2019" name="Nat. Ecol. Evol.">
        <title>Megaphylogeny resolves global patterns of mushroom evolution.</title>
        <authorList>
            <person name="Varga T."/>
            <person name="Krizsan K."/>
            <person name="Foldi C."/>
            <person name="Dima B."/>
            <person name="Sanchez-Garcia M."/>
            <person name="Sanchez-Ramirez S."/>
            <person name="Szollosi G.J."/>
            <person name="Szarkandi J.G."/>
            <person name="Papp V."/>
            <person name="Albert L."/>
            <person name="Andreopoulos W."/>
            <person name="Angelini C."/>
            <person name="Antonin V."/>
            <person name="Barry K.W."/>
            <person name="Bougher N.L."/>
            <person name="Buchanan P."/>
            <person name="Buyck B."/>
            <person name="Bense V."/>
            <person name="Catcheside P."/>
            <person name="Chovatia M."/>
            <person name="Cooper J."/>
            <person name="Damon W."/>
            <person name="Desjardin D."/>
            <person name="Finy P."/>
            <person name="Geml J."/>
            <person name="Haridas S."/>
            <person name="Hughes K."/>
            <person name="Justo A."/>
            <person name="Karasinski D."/>
            <person name="Kautmanova I."/>
            <person name="Kiss B."/>
            <person name="Kocsube S."/>
            <person name="Kotiranta H."/>
            <person name="LaButti K.M."/>
            <person name="Lechner B.E."/>
            <person name="Liimatainen K."/>
            <person name="Lipzen A."/>
            <person name="Lukacs Z."/>
            <person name="Mihaltcheva S."/>
            <person name="Morgado L.N."/>
            <person name="Niskanen T."/>
            <person name="Noordeloos M.E."/>
            <person name="Ohm R.A."/>
            <person name="Ortiz-Santana B."/>
            <person name="Ovrebo C."/>
            <person name="Racz N."/>
            <person name="Riley R."/>
            <person name="Savchenko A."/>
            <person name="Shiryaev A."/>
            <person name="Soop K."/>
            <person name="Spirin V."/>
            <person name="Szebenyi C."/>
            <person name="Tomsovsky M."/>
            <person name="Tulloss R.E."/>
            <person name="Uehling J."/>
            <person name="Grigoriev I.V."/>
            <person name="Vagvolgyi C."/>
            <person name="Papp T."/>
            <person name="Martin F.M."/>
            <person name="Miettinen O."/>
            <person name="Hibbett D.S."/>
            <person name="Nagy L.G."/>
        </authorList>
    </citation>
    <scope>NUCLEOTIDE SEQUENCE [LARGE SCALE GENOMIC DNA]</scope>
    <source>
        <strain evidence="2 3">CBS 962.96</strain>
    </source>
</reference>
<sequence>MYAFCLSRFSFPLFSMLPVDMLDDLEPISYDFSDSGLYIYIHIHTCTFYFLFKLEFLIILFPLLV</sequence>
<proteinExistence type="predicted"/>